<sequence>MDTQDQGANIAPKMTPAFLKRLFVASSIRRWNDQACPVEFVELDKQAHKIVIAYFLARYEEHCRGVEIDWDKMIDYFCFEFFERVVLTDIKPPVFHKLQQQHRNELADFVLKELEEEISSYAVFEDLGAYLKAPPKCIEVEILRAAHFYASKWEFDMIYHFNPMMYDVENIKRIIDKEVEQFYHLSGVQQIVMYKKSREIIDMFGQLRFQKRWSQTPRVPQTSVLGHTLMVAILGYFLSFDLQTSQAMRINHFLCGLFHDLPEILTRDIISPIKRSVKGLDEQIKKIEEEAVSEKILKNVPSNIAEDIIYFTQNEFLNRYKVEHFVHFAKDANQLLCEHNGEEDNAVCGEFLKFCDQLSAFLEARISIAHGISSDDLVRGSEALYHQCSHKEIANVDLGKLFRDF</sequence>
<feature type="domain" description="HD" evidence="1">
    <location>
        <begin position="205"/>
        <end position="383"/>
    </location>
</feature>
<reference evidence="3" key="1">
    <citation type="submission" date="2016-07" db="EMBL/GenBank/DDBJ databases">
        <authorList>
            <person name="Florea S."/>
            <person name="Webb J.S."/>
            <person name="Jaromczyk J."/>
            <person name="Schardl C.L."/>
        </authorList>
    </citation>
    <scope>NUCLEOTIDE SEQUENCE [LARGE SCALE GENOMIC DNA]</scope>
    <source>
        <strain evidence="3">MIT 01-6242</strain>
    </source>
</reference>
<dbReference type="Proteomes" id="UP000092884">
    <property type="component" value="Chromosome"/>
</dbReference>
<dbReference type="EMBL" id="CP016503">
    <property type="protein sequence ID" value="ANV98731.1"/>
    <property type="molecule type" value="Genomic_DNA"/>
</dbReference>
<proteinExistence type="predicted"/>
<accession>A0A1B1U7M2</accession>
<gene>
    <name evidence="2" type="ORF">BBW65_02030</name>
</gene>
<dbReference type="Gene3D" id="1.10.3210.10">
    <property type="entry name" value="Hypothetical protein af1432"/>
    <property type="match status" value="2"/>
</dbReference>
<dbReference type="SUPFAM" id="SSF109604">
    <property type="entry name" value="HD-domain/PDEase-like"/>
    <property type="match status" value="1"/>
</dbReference>
<dbReference type="InterPro" id="IPR006674">
    <property type="entry name" value="HD_domain"/>
</dbReference>
<keyword evidence="3" id="KW-1185">Reference proteome</keyword>
<dbReference type="AlphaFoldDB" id="A0A1B1U7M2"/>
<evidence type="ECO:0000313" key="2">
    <source>
        <dbReference type="EMBL" id="ANV98731.1"/>
    </source>
</evidence>
<name>A0A1B1U7M2_9HELI</name>
<dbReference type="STRING" id="222136.BBW65_02030"/>
<protein>
    <submittedName>
        <fullName evidence="2">Competence protein ComGF</fullName>
    </submittedName>
</protein>
<dbReference type="Pfam" id="PF13023">
    <property type="entry name" value="HD_3"/>
    <property type="match status" value="1"/>
</dbReference>
<evidence type="ECO:0000259" key="1">
    <source>
        <dbReference type="Pfam" id="PF13023"/>
    </source>
</evidence>
<evidence type="ECO:0000313" key="3">
    <source>
        <dbReference type="Proteomes" id="UP000092884"/>
    </source>
</evidence>
<dbReference type="OrthoDB" id="48898at2"/>
<dbReference type="KEGG" id="het:BBW65_02030"/>
<organism evidence="2 3">
    <name type="scientific">Helicobacter enhydrae</name>
    <dbReference type="NCBI Taxonomy" id="222136"/>
    <lineage>
        <taxon>Bacteria</taxon>
        <taxon>Pseudomonadati</taxon>
        <taxon>Campylobacterota</taxon>
        <taxon>Epsilonproteobacteria</taxon>
        <taxon>Campylobacterales</taxon>
        <taxon>Helicobacteraceae</taxon>
        <taxon>Helicobacter</taxon>
    </lineage>
</organism>